<dbReference type="PANTHER" id="PTHR31118:SF12">
    <property type="entry name" value="CYCLASE-LIKE PROTEIN 2"/>
    <property type="match status" value="1"/>
</dbReference>
<organism evidence="2 3">
    <name type="scientific">Daedalea quercina L-15889</name>
    <dbReference type="NCBI Taxonomy" id="1314783"/>
    <lineage>
        <taxon>Eukaryota</taxon>
        <taxon>Fungi</taxon>
        <taxon>Dikarya</taxon>
        <taxon>Basidiomycota</taxon>
        <taxon>Agaricomycotina</taxon>
        <taxon>Agaricomycetes</taxon>
        <taxon>Polyporales</taxon>
        <taxon>Fomitopsis</taxon>
    </lineage>
</organism>
<dbReference type="Proteomes" id="UP000076727">
    <property type="component" value="Unassembled WGS sequence"/>
</dbReference>
<dbReference type="PANTHER" id="PTHR31118">
    <property type="entry name" value="CYCLASE-LIKE PROTEIN 2"/>
    <property type="match status" value="1"/>
</dbReference>
<accession>A0A165SSU5</accession>
<evidence type="ECO:0000313" key="2">
    <source>
        <dbReference type="EMBL" id="KZT72440.1"/>
    </source>
</evidence>
<dbReference type="EMBL" id="KV429041">
    <property type="protein sequence ID" value="KZT72440.1"/>
    <property type="molecule type" value="Genomic_DNA"/>
</dbReference>
<proteinExistence type="inferred from homology"/>
<name>A0A165SSU5_9APHY</name>
<evidence type="ECO:0000256" key="1">
    <source>
        <dbReference type="ARBA" id="ARBA00007865"/>
    </source>
</evidence>
<protein>
    <submittedName>
        <fullName evidence="2">Putative cyclase</fullName>
    </submittedName>
</protein>
<dbReference type="OrthoDB" id="7108654at2759"/>
<dbReference type="Pfam" id="PF04199">
    <property type="entry name" value="Cyclase"/>
    <property type="match status" value="1"/>
</dbReference>
<evidence type="ECO:0000313" key="3">
    <source>
        <dbReference type="Proteomes" id="UP000076727"/>
    </source>
</evidence>
<dbReference type="GO" id="GO:0004061">
    <property type="term" value="F:arylformamidase activity"/>
    <property type="evidence" value="ECO:0007669"/>
    <property type="project" value="InterPro"/>
</dbReference>
<gene>
    <name evidence="2" type="ORF">DAEQUDRAFT_773231</name>
</gene>
<dbReference type="Gene3D" id="3.50.30.50">
    <property type="entry name" value="Putative cyclase"/>
    <property type="match status" value="1"/>
</dbReference>
<dbReference type="InterPro" id="IPR037175">
    <property type="entry name" value="KFase_sf"/>
</dbReference>
<dbReference type="STRING" id="1314783.A0A165SSU5"/>
<keyword evidence="3" id="KW-1185">Reference proteome</keyword>
<dbReference type="GO" id="GO:0019441">
    <property type="term" value="P:L-tryptophan catabolic process to kynurenine"/>
    <property type="evidence" value="ECO:0007669"/>
    <property type="project" value="InterPro"/>
</dbReference>
<dbReference type="SUPFAM" id="SSF102198">
    <property type="entry name" value="Putative cyclase"/>
    <property type="match status" value="1"/>
</dbReference>
<dbReference type="InterPro" id="IPR007325">
    <property type="entry name" value="KFase/CYL"/>
</dbReference>
<reference evidence="2 3" key="1">
    <citation type="journal article" date="2016" name="Mol. Biol. Evol.">
        <title>Comparative Genomics of Early-Diverging Mushroom-Forming Fungi Provides Insights into the Origins of Lignocellulose Decay Capabilities.</title>
        <authorList>
            <person name="Nagy L.G."/>
            <person name="Riley R."/>
            <person name="Tritt A."/>
            <person name="Adam C."/>
            <person name="Daum C."/>
            <person name="Floudas D."/>
            <person name="Sun H."/>
            <person name="Yadav J.S."/>
            <person name="Pangilinan J."/>
            <person name="Larsson K.H."/>
            <person name="Matsuura K."/>
            <person name="Barry K."/>
            <person name="Labutti K."/>
            <person name="Kuo R."/>
            <person name="Ohm R.A."/>
            <person name="Bhattacharya S.S."/>
            <person name="Shirouzu T."/>
            <person name="Yoshinaga Y."/>
            <person name="Martin F.M."/>
            <person name="Grigoriev I.V."/>
            <person name="Hibbett D.S."/>
        </authorList>
    </citation>
    <scope>NUCLEOTIDE SEQUENCE [LARGE SCALE GENOMIC DNA]</scope>
    <source>
        <strain evidence="2 3">L-15889</strain>
    </source>
</reference>
<comment type="similarity">
    <text evidence="1">Belongs to the Cyclase 1 superfamily.</text>
</comment>
<dbReference type="AlphaFoldDB" id="A0A165SSU5"/>
<sequence length="122" mass="13566">MALNYVDLSHTLNLYTQVYPGDPSFSCCPLLTIERDGNNVASISMGSHTGTHVDAPYHFIEDGRRIDDIPISRFVGPALVVDLSSKGSGECIVWSDLAPYEETLKRRVSENPDVILLIRTDW</sequence>